<feature type="transmembrane region" description="Helical" evidence="2">
    <location>
        <begin position="134"/>
        <end position="154"/>
    </location>
</feature>
<feature type="compositionally biased region" description="Basic and acidic residues" evidence="1">
    <location>
        <begin position="226"/>
        <end position="251"/>
    </location>
</feature>
<reference evidence="3" key="1">
    <citation type="submission" date="2023-06" db="EMBL/GenBank/DDBJ databases">
        <authorList>
            <person name="Noh H."/>
        </authorList>
    </citation>
    <scope>NUCLEOTIDE SEQUENCE</scope>
    <source>
        <strain evidence="3">DUCC20226</strain>
    </source>
</reference>
<feature type="compositionally biased region" description="Polar residues" evidence="1">
    <location>
        <begin position="264"/>
        <end position="274"/>
    </location>
</feature>
<protein>
    <submittedName>
        <fullName evidence="3">Uncharacterized protein</fullName>
    </submittedName>
</protein>
<feature type="region of interest" description="Disordered" evidence="1">
    <location>
        <begin position="590"/>
        <end position="625"/>
    </location>
</feature>
<comment type="caution">
    <text evidence="3">The sequence shown here is derived from an EMBL/GenBank/DDBJ whole genome shotgun (WGS) entry which is preliminary data.</text>
</comment>
<dbReference type="Proteomes" id="UP001265746">
    <property type="component" value="Unassembled WGS sequence"/>
</dbReference>
<feature type="region of interest" description="Disordered" evidence="1">
    <location>
        <begin position="538"/>
        <end position="568"/>
    </location>
</feature>
<gene>
    <name evidence="3" type="ORF">N8I77_009634</name>
</gene>
<evidence type="ECO:0000313" key="3">
    <source>
        <dbReference type="EMBL" id="KAK2603156.1"/>
    </source>
</evidence>
<evidence type="ECO:0000313" key="4">
    <source>
        <dbReference type="Proteomes" id="UP001265746"/>
    </source>
</evidence>
<proteinExistence type="predicted"/>
<feature type="compositionally biased region" description="Polar residues" evidence="1">
    <location>
        <begin position="391"/>
        <end position="404"/>
    </location>
</feature>
<feature type="transmembrane region" description="Helical" evidence="2">
    <location>
        <begin position="80"/>
        <end position="99"/>
    </location>
</feature>
<name>A0AAD9W153_PHOAM</name>
<evidence type="ECO:0000256" key="2">
    <source>
        <dbReference type="SAM" id="Phobius"/>
    </source>
</evidence>
<feature type="transmembrane region" description="Helical" evidence="2">
    <location>
        <begin position="111"/>
        <end position="128"/>
    </location>
</feature>
<keyword evidence="2" id="KW-0472">Membrane</keyword>
<feature type="compositionally biased region" description="Basic and acidic residues" evidence="1">
    <location>
        <begin position="329"/>
        <end position="346"/>
    </location>
</feature>
<organism evidence="3 4">
    <name type="scientific">Phomopsis amygdali</name>
    <name type="common">Fusicoccum amygdali</name>
    <dbReference type="NCBI Taxonomy" id="1214568"/>
    <lineage>
        <taxon>Eukaryota</taxon>
        <taxon>Fungi</taxon>
        <taxon>Dikarya</taxon>
        <taxon>Ascomycota</taxon>
        <taxon>Pezizomycotina</taxon>
        <taxon>Sordariomycetes</taxon>
        <taxon>Sordariomycetidae</taxon>
        <taxon>Diaporthales</taxon>
        <taxon>Diaporthaceae</taxon>
        <taxon>Diaporthe</taxon>
    </lineage>
</organism>
<sequence>MDPRNNERISTASNEDSILQYANDKKSGTKRRRRACPILILLALVIHLLSSGCGITISVLVVRFGLETSIAGRQDLVSRILLFVSSCIGNVYILMHVFASREKYVRSLQNGSPQIHGYFFAAMSVLIARLSVPVWIATVVMNAIVAAMVGFNLGRGLKANVVWIQLLIASVALLSILVVLIVIETTDRPFATSILSRRSFITATEQGGRNDTFDLSISRQGIHPPEGNRENKKEMRNTVVELQRESFDRSRINTPESSDDGSPVGQNNAPSWTDRSSRVEQRMSTRRNTMRVRSQAVPTPLETIFGSRETLPDPRNSPGIKGDFSWRPPTRDSEYIQRPPTRESYRDTLQPRSNAASTVFSNLSAIPQPLATDPSLAPRVPDTFAPANEPASRQSVGPQRSSSVPPAATQLKPPTQRRPTLPNLTDLPARAAARRRNSLIAREADLDPRASREISRRFSIIGQNIAPPSPRNDFVEVPIPDIKPRELETDEDGIIPVEAHPLARNNSTRARLVRNFSRPRRRSTMVGPADIVMDGDRAKRTSSFLPEPARERGRIRKQGGNIGDDWGAEVRRSKSVPPVASNTRAKRVSLAIDEPRSKPPTARLPRKPVAGPRFSPFPTTAAPERRIKGLGQGSTRRLDQEVARWVEGVQAPRTSSDAPPSIISVSTDILDPEITVSGRRSSTKLSREGSISGRTRRIAQNF</sequence>
<feature type="region of interest" description="Disordered" evidence="1">
    <location>
        <begin position="678"/>
        <end position="702"/>
    </location>
</feature>
<feature type="transmembrane region" description="Helical" evidence="2">
    <location>
        <begin position="35"/>
        <end position="60"/>
    </location>
</feature>
<feature type="region of interest" description="Disordered" evidence="1">
    <location>
        <begin position="211"/>
        <end position="353"/>
    </location>
</feature>
<keyword evidence="2" id="KW-0812">Transmembrane</keyword>
<feature type="transmembrane region" description="Helical" evidence="2">
    <location>
        <begin position="161"/>
        <end position="183"/>
    </location>
</feature>
<feature type="region of interest" description="Disordered" evidence="1">
    <location>
        <begin position="370"/>
        <end position="424"/>
    </location>
</feature>
<keyword evidence="4" id="KW-1185">Reference proteome</keyword>
<accession>A0AAD9W153</accession>
<evidence type="ECO:0000256" key="1">
    <source>
        <dbReference type="SAM" id="MobiDB-lite"/>
    </source>
</evidence>
<keyword evidence="2" id="KW-1133">Transmembrane helix</keyword>
<dbReference type="AlphaFoldDB" id="A0AAD9W153"/>
<dbReference type="EMBL" id="JAUJFL010000005">
    <property type="protein sequence ID" value="KAK2603156.1"/>
    <property type="molecule type" value="Genomic_DNA"/>
</dbReference>